<organism evidence="1 2">
    <name type="scientific">Rathayibacter caricis DSM 15933</name>
    <dbReference type="NCBI Taxonomy" id="1328867"/>
    <lineage>
        <taxon>Bacteria</taxon>
        <taxon>Bacillati</taxon>
        <taxon>Actinomycetota</taxon>
        <taxon>Actinomycetes</taxon>
        <taxon>Micrococcales</taxon>
        <taxon>Microbacteriaceae</taxon>
        <taxon>Rathayibacter</taxon>
    </lineage>
</organism>
<dbReference type="Proteomes" id="UP000241085">
    <property type="component" value="Unassembled WGS sequence"/>
</dbReference>
<name>A0A2T4USL1_9MICO</name>
<reference evidence="1 2" key="1">
    <citation type="submission" date="2018-03" db="EMBL/GenBank/DDBJ databases">
        <title>Bacteriophage NCPPB3778 and a type I-E CRISPR drive the evolution of the US Biological Select Agent, Rathayibacter toxicus.</title>
        <authorList>
            <person name="Davis E.W.II."/>
            <person name="Tabima J.F."/>
            <person name="Weisberg A.J."/>
            <person name="Dantas Lopes L."/>
            <person name="Wiseman M.S."/>
            <person name="Wiseman M.S."/>
            <person name="Pupko T."/>
            <person name="Belcher M.S."/>
            <person name="Sechler A.J."/>
            <person name="Tancos M.A."/>
            <person name="Schroeder B.K."/>
            <person name="Murray T.D."/>
            <person name="Luster D.G."/>
            <person name="Schneider W.L."/>
            <person name="Rogers E."/>
            <person name="Andreote F.D."/>
            <person name="Grunwald N.J."/>
            <person name="Putnam M.L."/>
            <person name="Chang J.H."/>
        </authorList>
    </citation>
    <scope>NUCLEOTIDE SEQUENCE [LARGE SCALE GENOMIC DNA]</scope>
    <source>
        <strain evidence="1 2">DSM 15933</strain>
    </source>
</reference>
<protein>
    <submittedName>
        <fullName evidence="1">Uncharacterized protein</fullName>
    </submittedName>
</protein>
<sequence>MGFLTLDSLPSLQVDDATLTRLEYATAILRRDGGSGLFVWVAEGTPLSVATIALSEATPMVIEYDSAEPDEPDIASVTRLLVRARGATGEWIIGRLADRVH</sequence>
<keyword evidence="2" id="KW-1185">Reference proteome</keyword>
<comment type="caution">
    <text evidence="1">The sequence shown here is derived from an EMBL/GenBank/DDBJ whole genome shotgun (WGS) entry which is preliminary data.</text>
</comment>
<proteinExistence type="predicted"/>
<dbReference type="RefSeq" id="WP_107574207.1">
    <property type="nucleotide sequence ID" value="NZ_PZPL01000001.1"/>
</dbReference>
<evidence type="ECO:0000313" key="2">
    <source>
        <dbReference type="Proteomes" id="UP000241085"/>
    </source>
</evidence>
<accession>A0A2T4USL1</accession>
<gene>
    <name evidence="1" type="ORF">C1I63_06410</name>
</gene>
<evidence type="ECO:0000313" key="1">
    <source>
        <dbReference type="EMBL" id="PTL72518.1"/>
    </source>
</evidence>
<dbReference type="EMBL" id="PZPL01000001">
    <property type="protein sequence ID" value="PTL72518.1"/>
    <property type="molecule type" value="Genomic_DNA"/>
</dbReference>
<dbReference type="AlphaFoldDB" id="A0A2T4USL1"/>